<protein>
    <submittedName>
        <fullName evidence="1">Uncharacterized protein</fullName>
    </submittedName>
</protein>
<gene>
    <name evidence="1" type="ORF">FHR87_000946</name>
</gene>
<accession>A0A839T4C0</accession>
<proteinExistence type="predicted"/>
<evidence type="ECO:0000313" key="2">
    <source>
        <dbReference type="Proteomes" id="UP000549250"/>
    </source>
</evidence>
<dbReference type="AlphaFoldDB" id="A0A839T4C0"/>
<comment type="caution">
    <text evidence="1">The sequence shown here is derived from an EMBL/GenBank/DDBJ whole genome shotgun (WGS) entry which is preliminary data.</text>
</comment>
<dbReference type="EMBL" id="JACHXI010000003">
    <property type="protein sequence ID" value="MBB3102563.1"/>
    <property type="molecule type" value="Genomic_DNA"/>
</dbReference>
<dbReference type="Proteomes" id="UP000549250">
    <property type="component" value="Unassembled WGS sequence"/>
</dbReference>
<keyword evidence="2" id="KW-1185">Reference proteome</keyword>
<name>A0A839T4C0_AZOMA</name>
<dbReference type="RefSeq" id="WP_183165549.1">
    <property type="nucleotide sequence ID" value="NZ_JACHXI010000003.1"/>
</dbReference>
<evidence type="ECO:0000313" key="1">
    <source>
        <dbReference type="EMBL" id="MBB3102563.1"/>
    </source>
</evidence>
<reference evidence="1 2" key="1">
    <citation type="submission" date="2020-08" db="EMBL/GenBank/DDBJ databases">
        <title>Genomic Encyclopedia of Type Strains, Phase III (KMG-III): the genomes of soil and plant-associated and newly described type strains.</title>
        <authorList>
            <person name="Whitman W."/>
        </authorList>
    </citation>
    <scope>NUCLEOTIDE SEQUENCE [LARGE SCALE GENOMIC DNA]</scope>
    <source>
        <strain evidence="1 2">CECT 4462</strain>
    </source>
</reference>
<sequence length="107" mass="11930">MKRSFHTIPNMNHDLALIEITYFDEGDGETHAIAELDIVGWQVAIEDDITGAPEPVAVGWQPDAIHSAWGILNKARGTVSDGAYEWPIPLDKWVTEKLDLLRKLHTG</sequence>
<organism evidence="1 2">
    <name type="scientific">Azomonas macrocytogenes</name>
    <name type="common">Azotobacter macrocytogenes</name>
    <dbReference type="NCBI Taxonomy" id="69962"/>
    <lineage>
        <taxon>Bacteria</taxon>
        <taxon>Pseudomonadati</taxon>
        <taxon>Pseudomonadota</taxon>
        <taxon>Gammaproteobacteria</taxon>
        <taxon>Pseudomonadales</taxon>
        <taxon>Pseudomonadaceae</taxon>
        <taxon>Azomonas</taxon>
    </lineage>
</organism>